<dbReference type="PANTHER" id="PTHR24416">
    <property type="entry name" value="TYROSINE-PROTEIN KINASE RECEPTOR"/>
    <property type="match status" value="1"/>
</dbReference>
<dbReference type="InterPro" id="IPR011009">
    <property type="entry name" value="Kinase-like_dom_sf"/>
</dbReference>
<dbReference type="InterPro" id="IPR001245">
    <property type="entry name" value="Ser-Thr/Tyr_kinase_cat_dom"/>
</dbReference>
<organism evidence="3 4">
    <name type="scientific">Mesorhabditis spiculigera</name>
    <dbReference type="NCBI Taxonomy" id="96644"/>
    <lineage>
        <taxon>Eukaryota</taxon>
        <taxon>Metazoa</taxon>
        <taxon>Ecdysozoa</taxon>
        <taxon>Nematoda</taxon>
        <taxon>Chromadorea</taxon>
        <taxon>Rhabditida</taxon>
        <taxon>Rhabditina</taxon>
        <taxon>Rhabditomorpha</taxon>
        <taxon>Rhabditoidea</taxon>
        <taxon>Rhabditidae</taxon>
        <taxon>Mesorhabditinae</taxon>
        <taxon>Mesorhabditis</taxon>
    </lineage>
</organism>
<feature type="domain" description="Protein kinase" evidence="2">
    <location>
        <begin position="23"/>
        <end position="295"/>
    </location>
</feature>
<reference evidence="3" key="1">
    <citation type="submission" date="2023-06" db="EMBL/GenBank/DDBJ databases">
        <authorList>
            <person name="Delattre M."/>
        </authorList>
    </citation>
    <scope>NUCLEOTIDE SEQUENCE</scope>
    <source>
        <strain evidence="3">AF72</strain>
    </source>
</reference>
<sequence>MDIKSLAEQFKKDRWEIQTKNLLVHDDCLGNGAFASVYRGTLKGTIPLFKVYNSLKLVLEGSNADHSEVAVKKLPAHANHEGRMDFFHEMAFMKKLGYHPHVISMLGCVSNPIEPLIVVEFCKHGDLLRFIRKNKGSILKDEHSTSSDYEHILTIKELVSIAWQVADGLFYLVSHKFIHRDVAARNILLTKNMCAKGGKLPIKWMSPESLKFYEYTEKTEIWSYGIALWEMFSLGEAPFPSVQPMEMIEHLEEGHRPKQPIKCPNECYALMKQCWEFKADLRPTFDDLRLRLAVLLNMGDEQYGYLDLGSAARGQPMGTQQLTYLDDECPVPLEYLAKPIELLEVDETAENTDTEKIALSAEEYREVAEIWARKKMLGMAIHDSIKRGADGETVTVNRKLLNEMRDLTIDCDTMLQLPPITENDYERAKKKHSTPTSATCSPSPSFTRKHPLEVEDPEEFLQRAYARDKLDLTSDWHNRAAAFEAISEVQGPSGGYVNVEKRIPEPVLASIAGPSGEGEKESYGAERAAAFIIGIHDKEATEHHRRPPRQLENSGSTDQGEEERDAAEHTATFSIRDEEVPENRRLARKSGASESSDEGQEVCSVAEHNVTERHLSVPIDEEMPEIRRLSRNGSSSSEGGNETDVESGMDIEMCERGRHRSRTASSLVLFRPVPPRLRTHSVGLQRDDMPSEQ</sequence>
<name>A0AA36FZG4_9BILA</name>
<proteinExistence type="predicted"/>
<dbReference type="Gene3D" id="3.30.200.20">
    <property type="entry name" value="Phosphorylase Kinase, domain 1"/>
    <property type="match status" value="1"/>
</dbReference>
<dbReference type="GO" id="GO:0004714">
    <property type="term" value="F:transmembrane receptor protein tyrosine kinase activity"/>
    <property type="evidence" value="ECO:0007669"/>
    <property type="project" value="TreeGrafter"/>
</dbReference>
<dbReference type="Proteomes" id="UP001177023">
    <property type="component" value="Unassembled WGS sequence"/>
</dbReference>
<dbReference type="GO" id="GO:0005524">
    <property type="term" value="F:ATP binding"/>
    <property type="evidence" value="ECO:0007669"/>
    <property type="project" value="InterPro"/>
</dbReference>
<dbReference type="Gene3D" id="1.10.510.10">
    <property type="entry name" value="Transferase(Phosphotransferase) domain 1"/>
    <property type="match status" value="1"/>
</dbReference>
<dbReference type="SUPFAM" id="SSF56112">
    <property type="entry name" value="Protein kinase-like (PK-like)"/>
    <property type="match status" value="1"/>
</dbReference>
<dbReference type="EMBL" id="CATQJA010002607">
    <property type="protein sequence ID" value="CAJ0572817.1"/>
    <property type="molecule type" value="Genomic_DNA"/>
</dbReference>
<dbReference type="SMART" id="SM00219">
    <property type="entry name" value="TyrKc"/>
    <property type="match status" value="1"/>
</dbReference>
<dbReference type="FunFam" id="1.10.510.10:FF:001927">
    <property type="entry name" value="Receptor protein-tyrosine kinase"/>
    <property type="match status" value="1"/>
</dbReference>
<accession>A0AA36FZG4</accession>
<dbReference type="InterPro" id="IPR020635">
    <property type="entry name" value="Tyr_kinase_cat_dom"/>
</dbReference>
<feature type="region of interest" description="Disordered" evidence="1">
    <location>
        <begin position="539"/>
        <end position="667"/>
    </location>
</feature>
<evidence type="ECO:0000313" key="4">
    <source>
        <dbReference type="Proteomes" id="UP001177023"/>
    </source>
</evidence>
<feature type="compositionally biased region" description="Basic and acidic residues" evidence="1">
    <location>
        <begin position="575"/>
        <end position="585"/>
    </location>
</feature>
<dbReference type="PANTHER" id="PTHR24416:SF624">
    <property type="entry name" value="TYROSINE-PROTEIN KINASE F09A5.2-RELATED"/>
    <property type="match status" value="1"/>
</dbReference>
<evidence type="ECO:0000313" key="3">
    <source>
        <dbReference type="EMBL" id="CAJ0572817.1"/>
    </source>
</evidence>
<dbReference type="PROSITE" id="PS00109">
    <property type="entry name" value="PROTEIN_KINASE_TYR"/>
    <property type="match status" value="1"/>
</dbReference>
<dbReference type="PRINTS" id="PR00109">
    <property type="entry name" value="TYRKINASE"/>
</dbReference>
<dbReference type="Pfam" id="PF07714">
    <property type="entry name" value="PK_Tyr_Ser-Thr"/>
    <property type="match status" value="1"/>
</dbReference>
<dbReference type="PROSITE" id="PS50011">
    <property type="entry name" value="PROTEIN_KINASE_DOM"/>
    <property type="match status" value="1"/>
</dbReference>
<dbReference type="GO" id="GO:0005886">
    <property type="term" value="C:plasma membrane"/>
    <property type="evidence" value="ECO:0007669"/>
    <property type="project" value="TreeGrafter"/>
</dbReference>
<dbReference type="GO" id="GO:0007169">
    <property type="term" value="P:cell surface receptor protein tyrosine kinase signaling pathway"/>
    <property type="evidence" value="ECO:0007669"/>
    <property type="project" value="TreeGrafter"/>
</dbReference>
<dbReference type="AlphaFoldDB" id="A0AA36FZG4"/>
<feature type="compositionally biased region" description="Low complexity" evidence="1">
    <location>
        <begin position="631"/>
        <end position="640"/>
    </location>
</feature>
<dbReference type="CDD" id="cd00192">
    <property type="entry name" value="PTKc"/>
    <property type="match status" value="1"/>
</dbReference>
<comment type="caution">
    <text evidence="3">The sequence shown here is derived from an EMBL/GenBank/DDBJ whole genome shotgun (WGS) entry which is preliminary data.</text>
</comment>
<evidence type="ECO:0000256" key="1">
    <source>
        <dbReference type="SAM" id="MobiDB-lite"/>
    </source>
</evidence>
<dbReference type="InterPro" id="IPR008266">
    <property type="entry name" value="Tyr_kinase_AS"/>
</dbReference>
<evidence type="ECO:0000259" key="2">
    <source>
        <dbReference type="PROSITE" id="PS50011"/>
    </source>
</evidence>
<gene>
    <name evidence="3" type="ORF">MSPICULIGERA_LOCUS11194</name>
</gene>
<keyword evidence="4" id="KW-1185">Reference proteome</keyword>
<dbReference type="InterPro" id="IPR050122">
    <property type="entry name" value="RTK"/>
</dbReference>
<protein>
    <recommendedName>
        <fullName evidence="2">Protein kinase domain-containing protein</fullName>
    </recommendedName>
</protein>
<dbReference type="InterPro" id="IPR000719">
    <property type="entry name" value="Prot_kinase_dom"/>
</dbReference>
<feature type="non-terminal residue" evidence="3">
    <location>
        <position position="1"/>
    </location>
</feature>
<dbReference type="GO" id="GO:0043235">
    <property type="term" value="C:receptor complex"/>
    <property type="evidence" value="ECO:0007669"/>
    <property type="project" value="TreeGrafter"/>
</dbReference>